<dbReference type="GO" id="GO:0003700">
    <property type="term" value="F:DNA-binding transcription factor activity"/>
    <property type="evidence" value="ECO:0007669"/>
    <property type="project" value="InterPro"/>
</dbReference>
<evidence type="ECO:0000313" key="2">
    <source>
        <dbReference type="Proteomes" id="UP000316253"/>
    </source>
</evidence>
<comment type="caution">
    <text evidence="1">The sequence shown here is derived from an EMBL/GenBank/DDBJ whole genome shotgun (WGS) entry which is preliminary data.</text>
</comment>
<dbReference type="Proteomes" id="UP000316253">
    <property type="component" value="Unassembled WGS sequence"/>
</dbReference>
<evidence type="ECO:0008006" key="3">
    <source>
        <dbReference type="Google" id="ProtNLM"/>
    </source>
</evidence>
<proteinExistence type="predicted"/>
<gene>
    <name evidence="1" type="ORF">CEO22_364</name>
</gene>
<name>A0A554JBQ9_9BACT</name>
<reference evidence="1 2" key="1">
    <citation type="submission" date="2017-08" db="EMBL/GenBank/DDBJ databases">
        <title>Mechanisms for carbon and nitrogen cycling indicate functional differentiation within the Candidate Phyla Radiation.</title>
        <authorList>
            <person name="Danczak R.E."/>
            <person name="Johnston M.D."/>
            <person name="Kenah C."/>
            <person name="Slattery M."/>
            <person name="Wrighton K.C."/>
            <person name="Wilkins M.J."/>
        </authorList>
    </citation>
    <scope>NUCLEOTIDE SEQUENCE [LARGE SCALE GENOMIC DNA]</scope>
    <source>
        <strain evidence="1">Gr01-1014_85</strain>
    </source>
</reference>
<dbReference type="AlphaFoldDB" id="A0A554JBQ9"/>
<dbReference type="EMBL" id="VMFD01000029">
    <property type="protein sequence ID" value="TSC65749.1"/>
    <property type="molecule type" value="Genomic_DNA"/>
</dbReference>
<sequence length="222" mass="26377">MSVEYHFTKAESERIRDGYRELLERQRTRSESDQFYHRLWRRCEPIARDRFSGYHGSNRHHPYFLDVYQEFCLEVFKLLVRYDPERGIPFGNYFHFHLNIQLKWSCSRFQRHIARRHDRGEYTDEQLAELYVAPPSAEPDWKLLKQACFEHLLARVEAALAYVAATTSVREATIEDFRMHVLNGVPQSEIATARGVSRANISMGVNSMRKRVLRYLDNHPDP</sequence>
<dbReference type="InterPro" id="IPR013325">
    <property type="entry name" value="RNA_pol_sigma_r2"/>
</dbReference>
<dbReference type="SUPFAM" id="SSF88946">
    <property type="entry name" value="Sigma2 domain of RNA polymerase sigma factors"/>
    <property type="match status" value="1"/>
</dbReference>
<organism evidence="1 2">
    <name type="scientific">Candidatus Berkelbacteria bacterium Gr01-1014_85</name>
    <dbReference type="NCBI Taxonomy" id="2017150"/>
    <lineage>
        <taxon>Bacteria</taxon>
        <taxon>Candidatus Berkelbacteria</taxon>
    </lineage>
</organism>
<evidence type="ECO:0000313" key="1">
    <source>
        <dbReference type="EMBL" id="TSC65749.1"/>
    </source>
</evidence>
<protein>
    <recommendedName>
        <fullName evidence="3">RNA polymerase sigma-70 region 2 domain-containing protein</fullName>
    </recommendedName>
</protein>
<dbReference type="GO" id="GO:0006352">
    <property type="term" value="P:DNA-templated transcription initiation"/>
    <property type="evidence" value="ECO:0007669"/>
    <property type="project" value="InterPro"/>
</dbReference>
<accession>A0A554JBQ9</accession>